<evidence type="ECO:0000256" key="1">
    <source>
        <dbReference type="SAM" id="MobiDB-lite"/>
    </source>
</evidence>
<protein>
    <submittedName>
        <fullName evidence="2">Uncharacterized protein</fullName>
    </submittedName>
</protein>
<reference evidence="2" key="1">
    <citation type="submission" date="2023-06" db="EMBL/GenBank/DDBJ databases">
        <title>Genome-scale phylogeny and comparative genomics of the fungal order Sordariales.</title>
        <authorList>
            <consortium name="Lawrence Berkeley National Laboratory"/>
            <person name="Hensen N."/>
            <person name="Bonometti L."/>
            <person name="Westerberg I."/>
            <person name="Brannstrom I.O."/>
            <person name="Guillou S."/>
            <person name="Cros-Aarteil S."/>
            <person name="Calhoun S."/>
            <person name="Haridas S."/>
            <person name="Kuo A."/>
            <person name="Mondo S."/>
            <person name="Pangilinan J."/>
            <person name="Riley R."/>
            <person name="Labutti K."/>
            <person name="Andreopoulos B."/>
            <person name="Lipzen A."/>
            <person name="Chen C."/>
            <person name="Yanf M."/>
            <person name="Daum C."/>
            <person name="Ng V."/>
            <person name="Clum A."/>
            <person name="Steindorff A."/>
            <person name="Ohm R."/>
            <person name="Martin F."/>
            <person name="Silar P."/>
            <person name="Natvig D."/>
            <person name="Lalanne C."/>
            <person name="Gautier V."/>
            <person name="Ament-Velasquez S.L."/>
            <person name="Kruys A."/>
            <person name="Hutchinson M.I."/>
            <person name="Powell A.J."/>
            <person name="Barry K."/>
            <person name="Miller A.N."/>
            <person name="Grigoriev I.V."/>
            <person name="Debuchy R."/>
            <person name="Gladieux P."/>
            <person name="Thoren M.H."/>
            <person name="Johannesson H."/>
        </authorList>
    </citation>
    <scope>NUCLEOTIDE SEQUENCE</scope>
    <source>
        <strain evidence="2">CBS 540.89</strain>
    </source>
</reference>
<feature type="region of interest" description="Disordered" evidence="1">
    <location>
        <begin position="23"/>
        <end position="131"/>
    </location>
</feature>
<evidence type="ECO:0000313" key="3">
    <source>
        <dbReference type="Proteomes" id="UP001172159"/>
    </source>
</evidence>
<gene>
    <name evidence="2" type="ORF">B0T21DRAFT_77948</name>
</gene>
<proteinExistence type="predicted"/>
<dbReference type="AlphaFoldDB" id="A0AA40A712"/>
<evidence type="ECO:0000313" key="2">
    <source>
        <dbReference type="EMBL" id="KAK0710459.1"/>
    </source>
</evidence>
<feature type="non-terminal residue" evidence="2">
    <location>
        <position position="1"/>
    </location>
</feature>
<sequence length="131" mass="14607">DPHDRHSVLTQRIIATTTLPTIWRTNSPSWNAQADDLPVLPGQTSPSQPILARHSPGRSTQQRSPQPPKVIPTDSSASKPKQRPSGSARILSGSFNGARYRRRKWRSCRSRQRNFIGSRWKGSGSGNRRSS</sequence>
<feature type="compositionally biased region" description="Basic residues" evidence="1">
    <location>
        <begin position="99"/>
        <end position="112"/>
    </location>
</feature>
<dbReference type="Proteomes" id="UP001172159">
    <property type="component" value="Unassembled WGS sequence"/>
</dbReference>
<keyword evidence="3" id="KW-1185">Reference proteome</keyword>
<feature type="compositionally biased region" description="Polar residues" evidence="1">
    <location>
        <begin position="23"/>
        <end position="32"/>
    </location>
</feature>
<dbReference type="EMBL" id="JAUKTV010000017">
    <property type="protein sequence ID" value="KAK0710459.1"/>
    <property type="molecule type" value="Genomic_DNA"/>
</dbReference>
<comment type="caution">
    <text evidence="2">The sequence shown here is derived from an EMBL/GenBank/DDBJ whole genome shotgun (WGS) entry which is preliminary data.</text>
</comment>
<accession>A0AA40A712</accession>
<organism evidence="2 3">
    <name type="scientific">Apiosordaria backusii</name>
    <dbReference type="NCBI Taxonomy" id="314023"/>
    <lineage>
        <taxon>Eukaryota</taxon>
        <taxon>Fungi</taxon>
        <taxon>Dikarya</taxon>
        <taxon>Ascomycota</taxon>
        <taxon>Pezizomycotina</taxon>
        <taxon>Sordariomycetes</taxon>
        <taxon>Sordariomycetidae</taxon>
        <taxon>Sordariales</taxon>
        <taxon>Lasiosphaeriaceae</taxon>
        <taxon>Apiosordaria</taxon>
    </lineage>
</organism>
<name>A0AA40A712_9PEZI</name>